<evidence type="ECO:0008006" key="4">
    <source>
        <dbReference type="Google" id="ProtNLM"/>
    </source>
</evidence>
<evidence type="ECO:0000313" key="2">
    <source>
        <dbReference type="EMBL" id="RDY59951.1"/>
    </source>
</evidence>
<dbReference type="InterPro" id="IPR039437">
    <property type="entry name" value="FrzH/put_lumazine-bd"/>
</dbReference>
<organism evidence="2 3">
    <name type="scientific">Flagellimonas nanhaiensis</name>
    <dbReference type="NCBI Taxonomy" id="2292706"/>
    <lineage>
        <taxon>Bacteria</taxon>
        <taxon>Pseudomonadati</taxon>
        <taxon>Bacteroidota</taxon>
        <taxon>Flavobacteriia</taxon>
        <taxon>Flavobacteriales</taxon>
        <taxon>Flavobacteriaceae</taxon>
        <taxon>Flagellimonas</taxon>
    </lineage>
</organism>
<accession>A0A371JR04</accession>
<sequence>MKKAYLSIAFAFFTFLSFAQTEVEAIGKTIETYLNGSSYSDMEQIQEAFYEEAPLYLSKKDQELWVLTPKEYAELFKNRKSGEHNGRFGKILNIDISNNIAMAKAEIRIPARDMVFIDLFLLKKLSGEWKIISKVATLLPNEKS</sequence>
<protein>
    <recommendedName>
        <fullName evidence="4">Nuclear transport factor 2 family protein</fullName>
    </recommendedName>
</protein>
<dbReference type="InterPro" id="IPR032710">
    <property type="entry name" value="NTF2-like_dom_sf"/>
</dbReference>
<evidence type="ECO:0000313" key="3">
    <source>
        <dbReference type="Proteomes" id="UP000261828"/>
    </source>
</evidence>
<evidence type="ECO:0000256" key="1">
    <source>
        <dbReference type="SAM" id="SignalP"/>
    </source>
</evidence>
<dbReference type="EMBL" id="QTJX01000002">
    <property type="protein sequence ID" value="RDY59951.1"/>
    <property type="molecule type" value="Genomic_DNA"/>
</dbReference>
<name>A0A371JR04_9FLAO</name>
<dbReference type="RefSeq" id="WP_116184562.1">
    <property type="nucleotide sequence ID" value="NZ_QTJX01000002.1"/>
</dbReference>
<dbReference type="AlphaFoldDB" id="A0A371JR04"/>
<dbReference type="Proteomes" id="UP000261828">
    <property type="component" value="Unassembled WGS sequence"/>
</dbReference>
<dbReference type="Gene3D" id="3.10.450.50">
    <property type="match status" value="1"/>
</dbReference>
<gene>
    <name evidence="2" type="ORF">DX873_11420</name>
</gene>
<comment type="caution">
    <text evidence="2">The sequence shown here is derived from an EMBL/GenBank/DDBJ whole genome shotgun (WGS) entry which is preliminary data.</text>
</comment>
<reference evidence="2 3" key="1">
    <citation type="submission" date="2018-08" db="EMBL/GenBank/DDBJ databases">
        <title>Muricauda nanhaiensis sp. nov., isolated from seawater of the South China Sea.</title>
        <authorList>
            <person name="Dang Y."/>
        </authorList>
    </citation>
    <scope>NUCLEOTIDE SEQUENCE [LARGE SCALE GENOMIC DNA]</scope>
    <source>
        <strain evidence="2 3">SM1704</strain>
    </source>
</reference>
<proteinExistence type="predicted"/>
<dbReference type="SUPFAM" id="SSF54427">
    <property type="entry name" value="NTF2-like"/>
    <property type="match status" value="1"/>
</dbReference>
<dbReference type="Pfam" id="PF12893">
    <property type="entry name" value="Lumazine_bd_2"/>
    <property type="match status" value="1"/>
</dbReference>
<feature type="chain" id="PRO_5016639027" description="Nuclear transport factor 2 family protein" evidence="1">
    <location>
        <begin position="20"/>
        <end position="144"/>
    </location>
</feature>
<feature type="signal peptide" evidence="1">
    <location>
        <begin position="1"/>
        <end position="19"/>
    </location>
</feature>
<keyword evidence="3" id="KW-1185">Reference proteome</keyword>
<keyword evidence="1" id="KW-0732">Signal</keyword>
<dbReference type="OrthoDB" id="9792284at2"/>